<dbReference type="AlphaFoldDB" id="A0AAW8E6S2"/>
<dbReference type="RefSeq" id="WP_307638438.1">
    <property type="nucleotide sequence ID" value="NZ_JAUSRR010000012.1"/>
</dbReference>
<comment type="caution">
    <text evidence="2">The sequence shown here is derived from an EMBL/GenBank/DDBJ whole genome shotgun (WGS) entry which is preliminary data.</text>
</comment>
<organism evidence="2 3">
    <name type="scientific">Variovorax boronicumulans</name>
    <dbReference type="NCBI Taxonomy" id="436515"/>
    <lineage>
        <taxon>Bacteria</taxon>
        <taxon>Pseudomonadati</taxon>
        <taxon>Pseudomonadota</taxon>
        <taxon>Betaproteobacteria</taxon>
        <taxon>Burkholderiales</taxon>
        <taxon>Comamonadaceae</taxon>
        <taxon>Variovorax</taxon>
    </lineage>
</organism>
<evidence type="ECO:0000313" key="2">
    <source>
        <dbReference type="EMBL" id="MDP9926867.1"/>
    </source>
</evidence>
<protein>
    <submittedName>
        <fullName evidence="2">Uncharacterized protein</fullName>
    </submittedName>
</protein>
<keyword evidence="1" id="KW-0812">Transmembrane</keyword>
<reference evidence="2" key="1">
    <citation type="submission" date="2023-07" db="EMBL/GenBank/DDBJ databases">
        <title>Sorghum-associated microbial communities from plants grown in Nebraska, USA.</title>
        <authorList>
            <person name="Schachtman D."/>
        </authorList>
    </citation>
    <scope>NUCLEOTIDE SEQUENCE</scope>
    <source>
        <strain evidence="2">DS2795</strain>
    </source>
</reference>
<keyword evidence="1" id="KW-1133">Transmembrane helix</keyword>
<evidence type="ECO:0000313" key="3">
    <source>
        <dbReference type="Proteomes" id="UP001244295"/>
    </source>
</evidence>
<accession>A0AAW8E6S2</accession>
<feature type="transmembrane region" description="Helical" evidence="1">
    <location>
        <begin position="12"/>
        <end position="31"/>
    </location>
</feature>
<name>A0AAW8E6S2_9BURK</name>
<feature type="transmembrane region" description="Helical" evidence="1">
    <location>
        <begin position="61"/>
        <end position="86"/>
    </location>
</feature>
<sequence>MDHLLGALLEVVFGTVFVGTGRVIVAVFSLGRWRSASPFDSEESIHGGAGALSFVRDGQRVITTTGTGLLGFLFYFLVAVVLIASASGT</sequence>
<proteinExistence type="predicted"/>
<keyword evidence="1" id="KW-0472">Membrane</keyword>
<gene>
    <name evidence="2" type="ORF">J2W25_005916</name>
</gene>
<dbReference type="EMBL" id="JAUSRR010000012">
    <property type="protein sequence ID" value="MDP9926867.1"/>
    <property type="molecule type" value="Genomic_DNA"/>
</dbReference>
<evidence type="ECO:0000256" key="1">
    <source>
        <dbReference type="SAM" id="Phobius"/>
    </source>
</evidence>
<dbReference type="Proteomes" id="UP001244295">
    <property type="component" value="Unassembled WGS sequence"/>
</dbReference>